<proteinExistence type="predicted"/>
<gene>
    <name evidence="1" type="ORF">BDZ90DRAFT_228338</name>
</gene>
<dbReference type="Pfam" id="PF10013">
    <property type="entry name" value="DUF2256"/>
    <property type="match status" value="1"/>
</dbReference>
<dbReference type="InterPro" id="IPR017136">
    <property type="entry name" value="UCP037205"/>
</dbReference>
<sequence length="246" mass="27527">MASSASSSSSPPLLPKPCVTCGRQITPRAKWAKDWASIKTCSTSCKAFMPGARPTKWMIRTDKSADGIEDRYDREKWPCFKHSEATSSSAATPPSIFIVEVEAWIELYLFHLAPTPPWTPKVRPSCEQVEERLVQDAEWIEDRYLGIVGDEGDTTTDGDTKTKITTLSKHLADAGPGLRERVRRAARRLFILPKENWACRDYLGAHDEDERNDGLDLYQNGKLLNGLEGASFAKGPIQFQLRRSGK</sequence>
<reference evidence="1 2" key="1">
    <citation type="journal article" date="2018" name="Mol. Biol. Evol.">
        <title>Broad Genomic Sampling Reveals a Smut Pathogenic Ancestry of the Fungal Clade Ustilaginomycotina.</title>
        <authorList>
            <person name="Kijpornyongpan T."/>
            <person name="Mondo S.J."/>
            <person name="Barry K."/>
            <person name="Sandor L."/>
            <person name="Lee J."/>
            <person name="Lipzen A."/>
            <person name="Pangilinan J."/>
            <person name="LaButti K."/>
            <person name="Hainaut M."/>
            <person name="Henrissat B."/>
            <person name="Grigoriev I.V."/>
            <person name="Spatafora J.W."/>
            <person name="Aime M.C."/>
        </authorList>
    </citation>
    <scope>NUCLEOTIDE SEQUENCE [LARGE SCALE GENOMIC DNA]</scope>
    <source>
        <strain evidence="1 2">MCA 5214</strain>
    </source>
</reference>
<protein>
    <submittedName>
        <fullName evidence="1">Uncharacterized protein</fullName>
    </submittedName>
</protein>
<dbReference type="EMBL" id="KZ819675">
    <property type="protein sequence ID" value="PWN25631.1"/>
    <property type="molecule type" value="Genomic_DNA"/>
</dbReference>
<accession>A0A316UMN0</accession>
<dbReference type="OrthoDB" id="537467at2759"/>
<organism evidence="1 2">
    <name type="scientific">Jaminaea rosea</name>
    <dbReference type="NCBI Taxonomy" id="1569628"/>
    <lineage>
        <taxon>Eukaryota</taxon>
        <taxon>Fungi</taxon>
        <taxon>Dikarya</taxon>
        <taxon>Basidiomycota</taxon>
        <taxon>Ustilaginomycotina</taxon>
        <taxon>Exobasidiomycetes</taxon>
        <taxon>Microstromatales</taxon>
        <taxon>Microstromatales incertae sedis</taxon>
        <taxon>Jaminaea</taxon>
    </lineage>
</organism>
<evidence type="ECO:0000313" key="1">
    <source>
        <dbReference type="EMBL" id="PWN25631.1"/>
    </source>
</evidence>
<keyword evidence="2" id="KW-1185">Reference proteome</keyword>
<name>A0A316UMN0_9BASI</name>
<dbReference type="Proteomes" id="UP000245884">
    <property type="component" value="Unassembled WGS sequence"/>
</dbReference>
<dbReference type="RefSeq" id="XP_025360243.1">
    <property type="nucleotide sequence ID" value="XM_025504803.1"/>
</dbReference>
<evidence type="ECO:0000313" key="2">
    <source>
        <dbReference type="Proteomes" id="UP000245884"/>
    </source>
</evidence>
<dbReference type="AlphaFoldDB" id="A0A316UMN0"/>
<dbReference type="GeneID" id="37026626"/>